<dbReference type="InterPro" id="IPR013818">
    <property type="entry name" value="Lipase"/>
</dbReference>
<dbReference type="Pfam" id="PF00151">
    <property type="entry name" value="Lipase"/>
    <property type="match status" value="1"/>
</dbReference>
<dbReference type="InterPro" id="IPR033906">
    <property type="entry name" value="Lipase_N"/>
</dbReference>
<keyword evidence="4 6" id="KW-1015">Disulfide bond</keyword>
<keyword evidence="3 6" id="KW-0964">Secreted</keyword>
<dbReference type="Proteomes" id="UP000826234">
    <property type="component" value="Unassembled WGS sequence"/>
</dbReference>
<evidence type="ECO:0000313" key="8">
    <source>
        <dbReference type="EMBL" id="KAH0623721.1"/>
    </source>
</evidence>
<dbReference type="SUPFAM" id="SSF49723">
    <property type="entry name" value="Lipase/lipooxygenase domain (PLAT/LH2 domain)"/>
    <property type="match status" value="1"/>
</dbReference>
<dbReference type="SUPFAM" id="SSF53474">
    <property type="entry name" value="alpha/beta-Hydrolases"/>
    <property type="match status" value="1"/>
</dbReference>
<feature type="domain" description="Lipase" evidence="7">
    <location>
        <begin position="14"/>
        <end position="368"/>
    </location>
</feature>
<comment type="catalytic activity">
    <reaction evidence="6">
        <text>a triacylglycerol + H2O = a diacylglycerol + a fatty acid + H(+)</text>
        <dbReference type="Rhea" id="RHEA:12044"/>
        <dbReference type="ChEBI" id="CHEBI:15377"/>
        <dbReference type="ChEBI" id="CHEBI:15378"/>
        <dbReference type="ChEBI" id="CHEBI:17855"/>
        <dbReference type="ChEBI" id="CHEBI:18035"/>
        <dbReference type="ChEBI" id="CHEBI:28868"/>
        <dbReference type="EC" id="3.1.1.3"/>
    </reaction>
</comment>
<organism evidence="8 9">
    <name type="scientific">Phrynosoma platyrhinos</name>
    <name type="common">Desert horned lizard</name>
    <dbReference type="NCBI Taxonomy" id="52577"/>
    <lineage>
        <taxon>Eukaryota</taxon>
        <taxon>Metazoa</taxon>
        <taxon>Chordata</taxon>
        <taxon>Craniata</taxon>
        <taxon>Vertebrata</taxon>
        <taxon>Euteleostomi</taxon>
        <taxon>Lepidosauria</taxon>
        <taxon>Squamata</taxon>
        <taxon>Bifurcata</taxon>
        <taxon>Unidentata</taxon>
        <taxon>Episquamata</taxon>
        <taxon>Toxicofera</taxon>
        <taxon>Iguania</taxon>
        <taxon>Phrynosomatidae</taxon>
        <taxon>Phrynosomatinae</taxon>
        <taxon>Phrynosoma</taxon>
    </lineage>
</organism>
<dbReference type="Gene3D" id="3.40.50.1820">
    <property type="entry name" value="alpha/beta hydrolase"/>
    <property type="match status" value="1"/>
</dbReference>
<gene>
    <name evidence="8" type="ORF">JD844_006801</name>
</gene>
<dbReference type="InterPro" id="IPR002331">
    <property type="entry name" value="Lipase_panc"/>
</dbReference>
<sequence>MHLTVYLVYLLANEVCYEKLGCFSDKPPWSGIPGRQLFGLPESPETMNISFSLFTRETGNVSQKVFYNDTFAIKNSYFSPLRKTRFVIHGYTSTGKYGWVVEMCLLLVDVENINCIAVDWEEGAKCTYFTAASNIRVLGAVIAYFLNTLRKMYLYCPSNVHLIGHSLGAHTAGEAGRRLRGIIKNFPGIGRITGLDPAGIGFEGFPEMVRLDPSDAKFVDVIHTNAGQFPNIGLGMLNATGDLDFYPNGGTIMEGCNDVITPLIELDLGGFIKVVRLVTEAHSFLLAEIRNVGNCHHSRSHEYYRYSILYPNGFLGYPCESYESFEEGNCFPCPKSGCPMMGHYADRFRGKMKNNTKYYLNTGPKEPFTSWRYNISVNLSGSAKGEINIVFHSKDGDSKEYHIESGSLNQEQIYSKVTDLEINPDNITRVEFIWYKQFLTLLWDRLGAKRVTLIRGQDGRK</sequence>
<dbReference type="EMBL" id="JAIPUX010001880">
    <property type="protein sequence ID" value="KAH0623721.1"/>
    <property type="molecule type" value="Genomic_DNA"/>
</dbReference>
<proteinExistence type="inferred from homology"/>
<dbReference type="PANTHER" id="PTHR11610">
    <property type="entry name" value="LIPASE"/>
    <property type="match status" value="1"/>
</dbReference>
<evidence type="ECO:0000259" key="7">
    <source>
        <dbReference type="Pfam" id="PF00151"/>
    </source>
</evidence>
<dbReference type="CDD" id="cd00707">
    <property type="entry name" value="Pancreat_lipase_like"/>
    <property type="match status" value="1"/>
</dbReference>
<dbReference type="InterPro" id="IPR000734">
    <property type="entry name" value="TAG_lipase"/>
</dbReference>
<dbReference type="EC" id="3.1.1.3" evidence="6"/>
<keyword evidence="9" id="KW-1185">Reference proteome</keyword>
<evidence type="ECO:0000256" key="6">
    <source>
        <dbReference type="RuleBase" id="RU362046"/>
    </source>
</evidence>
<evidence type="ECO:0000256" key="5">
    <source>
        <dbReference type="RuleBase" id="RU004262"/>
    </source>
</evidence>
<evidence type="ECO:0000256" key="1">
    <source>
        <dbReference type="ARBA" id="ARBA00004613"/>
    </source>
</evidence>
<evidence type="ECO:0000256" key="2">
    <source>
        <dbReference type="ARBA" id="ARBA00010701"/>
    </source>
</evidence>
<evidence type="ECO:0000256" key="4">
    <source>
        <dbReference type="ARBA" id="ARBA00023157"/>
    </source>
</evidence>
<comment type="subcellular location">
    <subcellularLocation>
        <location evidence="1 6">Secreted</location>
    </subcellularLocation>
</comment>
<dbReference type="PRINTS" id="PR00821">
    <property type="entry name" value="TAGLIPASE"/>
</dbReference>
<dbReference type="InterPro" id="IPR016272">
    <property type="entry name" value="Lipase_LIPH"/>
</dbReference>
<dbReference type="PIRSF" id="PIRSF000865">
    <property type="entry name" value="Lipoprotein_lipase_LIPH"/>
    <property type="match status" value="1"/>
</dbReference>
<reference evidence="8 9" key="1">
    <citation type="journal article" date="2022" name="Gigascience">
        <title>A chromosome-level genome assembly and annotation of the desert horned lizard, Phrynosoma platyrhinos, provides insight into chromosomal rearrangements among reptiles.</title>
        <authorList>
            <person name="Koochekian N."/>
            <person name="Ascanio A."/>
            <person name="Farleigh K."/>
            <person name="Card D.C."/>
            <person name="Schield D.R."/>
            <person name="Castoe T.A."/>
            <person name="Jezkova T."/>
        </authorList>
    </citation>
    <scope>NUCLEOTIDE SEQUENCE [LARGE SCALE GENOMIC DNA]</scope>
    <source>
        <strain evidence="8">NK-2021</strain>
    </source>
</reference>
<dbReference type="Gene3D" id="2.60.60.20">
    <property type="entry name" value="PLAT/LH2 domain"/>
    <property type="match status" value="1"/>
</dbReference>
<accession>A0ABQ7T2G5</accession>
<keyword evidence="6" id="KW-0442">Lipid degradation</keyword>
<evidence type="ECO:0000256" key="3">
    <source>
        <dbReference type="ARBA" id="ARBA00022525"/>
    </source>
</evidence>
<dbReference type="InterPro" id="IPR029058">
    <property type="entry name" value="AB_hydrolase_fold"/>
</dbReference>
<comment type="caution">
    <text evidence="8">The sequence shown here is derived from an EMBL/GenBank/DDBJ whole genome shotgun (WGS) entry which is preliminary data.</text>
</comment>
<protein>
    <recommendedName>
        <fullName evidence="6">Triacylglycerol lipase</fullName>
        <ecNumber evidence="6">3.1.1.3</ecNumber>
    </recommendedName>
    <alternativeName>
        <fullName evidence="6">Pancreatic lipase</fullName>
    </alternativeName>
</protein>
<evidence type="ECO:0000313" key="9">
    <source>
        <dbReference type="Proteomes" id="UP000826234"/>
    </source>
</evidence>
<comment type="similarity">
    <text evidence="2 5">Belongs to the AB hydrolase superfamily. Lipase family.</text>
</comment>
<name>A0ABQ7T2G5_PHRPL</name>
<dbReference type="InterPro" id="IPR036392">
    <property type="entry name" value="PLAT/LH2_dom_sf"/>
</dbReference>
<dbReference type="PANTHER" id="PTHR11610:SF100">
    <property type="entry name" value="PANCREATIC LIPASE-RELATED PROTEIN 3"/>
    <property type="match status" value="1"/>
</dbReference>
<dbReference type="PRINTS" id="PR00823">
    <property type="entry name" value="PANCLIPASE"/>
</dbReference>
<keyword evidence="6" id="KW-0443">Lipid metabolism</keyword>